<dbReference type="SUPFAM" id="SSF53639">
    <property type="entry name" value="AraD/HMP-PK domain-like"/>
    <property type="match status" value="1"/>
</dbReference>
<protein>
    <recommendedName>
        <fullName evidence="3">Class II aldolase/adducin N-terminal domain-containing protein</fullName>
    </recommendedName>
</protein>
<feature type="compositionally biased region" description="Acidic residues" evidence="1">
    <location>
        <begin position="274"/>
        <end position="286"/>
    </location>
</feature>
<dbReference type="RefSeq" id="XP_033402705.1">
    <property type="nucleotide sequence ID" value="XM_033541583.1"/>
</dbReference>
<feature type="chain" id="PRO_5025351025" description="Class II aldolase/adducin N-terminal domain-containing protein" evidence="2">
    <location>
        <begin position="24"/>
        <end position="462"/>
    </location>
</feature>
<feature type="signal peptide" evidence="2">
    <location>
        <begin position="1"/>
        <end position="23"/>
    </location>
</feature>
<dbReference type="GeneID" id="54299079"/>
<sequence>MHFRHSSGAVGLLTGLSVSLAAAQLQNQTLRETFSDFIDANHILDYYKLVDGFGQISLRNPEDPSTVYATGNLAAALVRDFDDIGLWSVEDGSPVSGNTAIRPEFQEIYAHTALMRAYPGIQCVVTAQAPPLVARSNSHDTLRPLTNRAAFLGKHVPIFEFEDYYREEDGRQLFINNQYLGDALAALFNGTRANGKNFVYDDKEELDRDEYYRDEYYRDEYYRDGKHRDEDYRDEDYYRDGKHRDEDYRDEDYYRDGKHRDENYRDEYYRDEDYRDEDYRDEDYRDEDYRDEGYRDEDYYRDGKHRDENYRNQDFRNEDFDRRYRTSHTDEAPPPYRSGFPRTRFQNGYEFTNSTGSTNGTNTNTSKDVPPVTVVLERNRGIVTHGTSIRSCVYRAVWSLINHQIQEEAELISATEGGPGPRFLSRREIADAQKISDLGYIKEWPLWKAQVDANPLYHNDLE</sequence>
<evidence type="ECO:0000256" key="1">
    <source>
        <dbReference type="SAM" id="MobiDB-lite"/>
    </source>
</evidence>
<feature type="domain" description="Class II aldolase/adducin N-terminal" evidence="3">
    <location>
        <begin position="35"/>
        <end position="407"/>
    </location>
</feature>
<reference evidence="4" key="1">
    <citation type="journal article" date="2020" name="Stud. Mycol.">
        <title>101 Dothideomycetes genomes: a test case for predicting lifestyles and emergence of pathogens.</title>
        <authorList>
            <person name="Haridas S."/>
            <person name="Albert R."/>
            <person name="Binder M."/>
            <person name="Bloem J."/>
            <person name="Labutti K."/>
            <person name="Salamov A."/>
            <person name="Andreopoulos B."/>
            <person name="Baker S."/>
            <person name="Barry K."/>
            <person name="Bills G."/>
            <person name="Bluhm B."/>
            <person name="Cannon C."/>
            <person name="Castanera R."/>
            <person name="Culley D."/>
            <person name="Daum C."/>
            <person name="Ezra D."/>
            <person name="Gonzalez J."/>
            <person name="Henrissat B."/>
            <person name="Kuo A."/>
            <person name="Liang C."/>
            <person name="Lipzen A."/>
            <person name="Lutzoni F."/>
            <person name="Magnuson J."/>
            <person name="Mondo S."/>
            <person name="Nolan M."/>
            <person name="Ohm R."/>
            <person name="Pangilinan J."/>
            <person name="Park H.-J."/>
            <person name="Ramirez L."/>
            <person name="Alfaro M."/>
            <person name="Sun H."/>
            <person name="Tritt A."/>
            <person name="Yoshinaga Y."/>
            <person name="Zwiers L.-H."/>
            <person name="Turgeon B."/>
            <person name="Goodwin S."/>
            <person name="Spatafora J."/>
            <person name="Crous P."/>
            <person name="Grigoriev I."/>
        </authorList>
    </citation>
    <scope>NUCLEOTIDE SEQUENCE</scope>
    <source>
        <strain evidence="4">CBS 121167</strain>
    </source>
</reference>
<dbReference type="AlphaFoldDB" id="A0A6A6BVV7"/>
<evidence type="ECO:0000313" key="4">
    <source>
        <dbReference type="EMBL" id="KAF2146997.1"/>
    </source>
</evidence>
<evidence type="ECO:0000259" key="3">
    <source>
        <dbReference type="SMART" id="SM01007"/>
    </source>
</evidence>
<keyword evidence="5" id="KW-1185">Reference proteome</keyword>
<dbReference type="EMBL" id="ML995474">
    <property type="protein sequence ID" value="KAF2146997.1"/>
    <property type="molecule type" value="Genomic_DNA"/>
</dbReference>
<dbReference type="Gene3D" id="3.40.225.10">
    <property type="entry name" value="Class II aldolase/adducin N-terminal domain"/>
    <property type="match status" value="2"/>
</dbReference>
<dbReference type="Pfam" id="PF00596">
    <property type="entry name" value="Aldolase_II"/>
    <property type="match status" value="1"/>
</dbReference>
<dbReference type="OrthoDB" id="2932980at2759"/>
<gene>
    <name evidence="4" type="ORF">K452DRAFT_293491</name>
</gene>
<keyword evidence="2" id="KW-0732">Signal</keyword>
<dbReference type="Proteomes" id="UP000799438">
    <property type="component" value="Unassembled WGS sequence"/>
</dbReference>
<feature type="compositionally biased region" description="Basic and acidic residues" evidence="1">
    <location>
        <begin position="287"/>
        <end position="331"/>
    </location>
</feature>
<evidence type="ECO:0000313" key="5">
    <source>
        <dbReference type="Proteomes" id="UP000799438"/>
    </source>
</evidence>
<evidence type="ECO:0000256" key="2">
    <source>
        <dbReference type="SAM" id="SignalP"/>
    </source>
</evidence>
<dbReference type="InterPro" id="IPR036409">
    <property type="entry name" value="Aldolase_II/adducin_N_sf"/>
</dbReference>
<name>A0A6A6BVV7_9PEZI</name>
<organism evidence="4 5">
    <name type="scientific">Aplosporella prunicola CBS 121167</name>
    <dbReference type="NCBI Taxonomy" id="1176127"/>
    <lineage>
        <taxon>Eukaryota</taxon>
        <taxon>Fungi</taxon>
        <taxon>Dikarya</taxon>
        <taxon>Ascomycota</taxon>
        <taxon>Pezizomycotina</taxon>
        <taxon>Dothideomycetes</taxon>
        <taxon>Dothideomycetes incertae sedis</taxon>
        <taxon>Botryosphaeriales</taxon>
        <taxon>Aplosporellaceae</taxon>
        <taxon>Aplosporella</taxon>
    </lineage>
</organism>
<dbReference type="InterPro" id="IPR001303">
    <property type="entry name" value="Aldolase_II/adducin_N"/>
</dbReference>
<feature type="region of interest" description="Disordered" evidence="1">
    <location>
        <begin position="269"/>
        <end position="343"/>
    </location>
</feature>
<proteinExistence type="predicted"/>
<dbReference type="SMART" id="SM01007">
    <property type="entry name" value="Aldolase_II"/>
    <property type="match status" value="1"/>
</dbReference>
<accession>A0A6A6BVV7</accession>